<proteinExistence type="predicted"/>
<accession>A0ABR2LI96</accession>
<organism evidence="2 3">
    <name type="scientific">Platanthera guangdongensis</name>
    <dbReference type="NCBI Taxonomy" id="2320717"/>
    <lineage>
        <taxon>Eukaryota</taxon>
        <taxon>Viridiplantae</taxon>
        <taxon>Streptophyta</taxon>
        <taxon>Embryophyta</taxon>
        <taxon>Tracheophyta</taxon>
        <taxon>Spermatophyta</taxon>
        <taxon>Magnoliopsida</taxon>
        <taxon>Liliopsida</taxon>
        <taxon>Asparagales</taxon>
        <taxon>Orchidaceae</taxon>
        <taxon>Orchidoideae</taxon>
        <taxon>Orchideae</taxon>
        <taxon>Orchidinae</taxon>
        <taxon>Platanthera</taxon>
    </lineage>
</organism>
<reference evidence="2 3" key="1">
    <citation type="journal article" date="2022" name="Nat. Plants">
        <title>Genomes of leafy and leafless Platanthera orchids illuminate the evolution of mycoheterotrophy.</title>
        <authorList>
            <person name="Li M.H."/>
            <person name="Liu K.W."/>
            <person name="Li Z."/>
            <person name="Lu H.C."/>
            <person name="Ye Q.L."/>
            <person name="Zhang D."/>
            <person name="Wang J.Y."/>
            <person name="Li Y.F."/>
            <person name="Zhong Z.M."/>
            <person name="Liu X."/>
            <person name="Yu X."/>
            <person name="Liu D.K."/>
            <person name="Tu X.D."/>
            <person name="Liu B."/>
            <person name="Hao Y."/>
            <person name="Liao X.Y."/>
            <person name="Jiang Y.T."/>
            <person name="Sun W.H."/>
            <person name="Chen J."/>
            <person name="Chen Y.Q."/>
            <person name="Ai Y."/>
            <person name="Zhai J.W."/>
            <person name="Wu S.S."/>
            <person name="Zhou Z."/>
            <person name="Hsiao Y.Y."/>
            <person name="Wu W.L."/>
            <person name="Chen Y.Y."/>
            <person name="Lin Y.F."/>
            <person name="Hsu J.L."/>
            <person name="Li C.Y."/>
            <person name="Wang Z.W."/>
            <person name="Zhao X."/>
            <person name="Zhong W.Y."/>
            <person name="Ma X.K."/>
            <person name="Ma L."/>
            <person name="Huang J."/>
            <person name="Chen G.Z."/>
            <person name="Huang M.Z."/>
            <person name="Huang L."/>
            <person name="Peng D.H."/>
            <person name="Luo Y.B."/>
            <person name="Zou S.Q."/>
            <person name="Chen S.P."/>
            <person name="Lan S."/>
            <person name="Tsai W.C."/>
            <person name="Van de Peer Y."/>
            <person name="Liu Z.J."/>
        </authorList>
    </citation>
    <scope>NUCLEOTIDE SEQUENCE [LARGE SCALE GENOMIC DNA]</scope>
    <source>
        <strain evidence="2">Lor288</strain>
    </source>
</reference>
<dbReference type="InterPro" id="IPR036915">
    <property type="entry name" value="Cyclin-like_sf"/>
</dbReference>
<dbReference type="Proteomes" id="UP001412067">
    <property type="component" value="Unassembled WGS sequence"/>
</dbReference>
<evidence type="ECO:0000313" key="2">
    <source>
        <dbReference type="EMBL" id="KAK8941815.1"/>
    </source>
</evidence>
<keyword evidence="3" id="KW-1185">Reference proteome</keyword>
<dbReference type="SUPFAM" id="SSF47954">
    <property type="entry name" value="Cyclin-like"/>
    <property type="match status" value="1"/>
</dbReference>
<evidence type="ECO:0000259" key="1">
    <source>
        <dbReference type="Pfam" id="PF00134"/>
    </source>
</evidence>
<dbReference type="InterPro" id="IPR006671">
    <property type="entry name" value="Cyclin_N"/>
</dbReference>
<dbReference type="Pfam" id="PF00134">
    <property type="entry name" value="Cyclin_N"/>
    <property type="match status" value="1"/>
</dbReference>
<evidence type="ECO:0000313" key="3">
    <source>
        <dbReference type="Proteomes" id="UP001412067"/>
    </source>
</evidence>
<name>A0ABR2LI96_9ASPA</name>
<dbReference type="CDD" id="cd00043">
    <property type="entry name" value="CYCLIN_SF"/>
    <property type="match status" value="1"/>
</dbReference>
<dbReference type="Gene3D" id="1.10.472.10">
    <property type="entry name" value="Cyclin-like"/>
    <property type="match status" value="1"/>
</dbReference>
<protein>
    <submittedName>
        <fullName evidence="2">Cyclin-J18-like</fullName>
    </submittedName>
</protein>
<comment type="caution">
    <text evidence="2">The sequence shown here is derived from an EMBL/GenBank/DDBJ whole genome shotgun (WGS) entry which is preliminary data.</text>
</comment>
<dbReference type="EMBL" id="JBBWWR010000019">
    <property type="protein sequence ID" value="KAK8941815.1"/>
    <property type="molecule type" value="Genomic_DNA"/>
</dbReference>
<feature type="domain" description="Cyclin N-terminal" evidence="1">
    <location>
        <begin position="72"/>
        <end position="136"/>
    </location>
</feature>
<gene>
    <name evidence="2" type="ORF">KSP40_PGU016543</name>
</gene>
<sequence length="257" mass="29342">MEMESSDSPALLRRRLLEFLIVSSQQLLVRPIIKYTALSFFADGFLPSITRSRASNLFDEENGVEDCWLLRPLTESNLQLFALVSIWVSSKLHDTRPLSVKSLKSLGDVLVDDQCFTTRDFADGERVFLKVIQFDIGASKIVFIFLEELLIQFRELSRVGNLINLEVCMEVMDLLYETEHTSMFFHSPHALAASILVATYFFLAPRQQWEFPLLPWVKFVTSFEEADIGALVHYILLHVLAAEPADSTHFASFKKAD</sequence>